<dbReference type="Gene3D" id="2.40.70.10">
    <property type="entry name" value="Acid Proteases"/>
    <property type="match status" value="1"/>
</dbReference>
<dbReference type="EMBL" id="BQNB010018442">
    <property type="protein sequence ID" value="GJT74446.1"/>
    <property type="molecule type" value="Genomic_DNA"/>
</dbReference>
<name>A0ABQ5GFF2_9ASTR</name>
<reference evidence="1" key="1">
    <citation type="journal article" date="2022" name="Int. J. Mol. Sci.">
        <title>Draft Genome of Tanacetum Coccineum: Genomic Comparison of Closely Related Tanacetum-Family Plants.</title>
        <authorList>
            <person name="Yamashiro T."/>
            <person name="Shiraishi A."/>
            <person name="Nakayama K."/>
            <person name="Satake H."/>
        </authorList>
    </citation>
    <scope>NUCLEOTIDE SEQUENCE</scope>
</reference>
<proteinExistence type="predicted"/>
<dbReference type="Proteomes" id="UP001151760">
    <property type="component" value="Unassembled WGS sequence"/>
</dbReference>
<evidence type="ECO:0000313" key="1">
    <source>
        <dbReference type="EMBL" id="GJT74446.1"/>
    </source>
</evidence>
<sequence length="561" mass="64589">MGGSYYPIPCSILSTGKERKTPQRYLDVPITSWIIFIRSFYSFQGLTPKSPSSWHRPLAPKDLSLNDNESWNDPRDFANPVKAIALPQDVPSTSDRRLIELENQVQRLMEAHLAPTQPTQVNKFTTSCEICSSPYDTQYCMKNPEQAFVDYASSCTNEVGGNPMAPKNIATISHDEREELKKKGIKSPSKFLSQRYLSPASIKDLNKNPSGPKHVYFVNSIVIMSMDNDTEKEDVSSTNACNLNLGGMVKGKEEVKEQGKEENEMETNMEVEEVIEEDESEFETDEEVEEILEEEEDDEDGENFNLFLTMEELTHHEWLLKNPRPPWEKARIRVGSPNNIKISCMVGHLFKRHAYIDLESPINIMSRRQYNQIMTYGLRSRQKPSNPNKISNFVGRIRGLNIFIGSFAYECDFMRLEDTTSIIDHHLGEMVFGRPFIDETGLTYNEEEGTVVFKQDDEKIMFKMPRTMKIFNQTRLMGLCTDSIPSSAYEENFGHGRMHYYQSLLIGYEYKQGDGDKRGIRLYLMRRSLEVLRKFHWMILGGRFNQLSHVSSPLLSKPGEY</sequence>
<dbReference type="InterPro" id="IPR021109">
    <property type="entry name" value="Peptidase_aspartic_dom_sf"/>
</dbReference>
<reference evidence="1" key="2">
    <citation type="submission" date="2022-01" db="EMBL/GenBank/DDBJ databases">
        <authorList>
            <person name="Yamashiro T."/>
            <person name="Shiraishi A."/>
            <person name="Satake H."/>
            <person name="Nakayama K."/>
        </authorList>
    </citation>
    <scope>NUCLEOTIDE SEQUENCE</scope>
</reference>
<keyword evidence="2" id="KW-1185">Reference proteome</keyword>
<organism evidence="1 2">
    <name type="scientific">Tanacetum coccineum</name>
    <dbReference type="NCBI Taxonomy" id="301880"/>
    <lineage>
        <taxon>Eukaryota</taxon>
        <taxon>Viridiplantae</taxon>
        <taxon>Streptophyta</taxon>
        <taxon>Embryophyta</taxon>
        <taxon>Tracheophyta</taxon>
        <taxon>Spermatophyta</taxon>
        <taxon>Magnoliopsida</taxon>
        <taxon>eudicotyledons</taxon>
        <taxon>Gunneridae</taxon>
        <taxon>Pentapetalae</taxon>
        <taxon>asterids</taxon>
        <taxon>campanulids</taxon>
        <taxon>Asterales</taxon>
        <taxon>Asteraceae</taxon>
        <taxon>Asteroideae</taxon>
        <taxon>Anthemideae</taxon>
        <taxon>Anthemidinae</taxon>
        <taxon>Tanacetum</taxon>
    </lineage>
</organism>
<protein>
    <submittedName>
        <fullName evidence="1">Protein kinase-like domain, concanavalin A-like lectin/glucanase domain protein</fullName>
    </submittedName>
</protein>
<evidence type="ECO:0000313" key="2">
    <source>
        <dbReference type="Proteomes" id="UP001151760"/>
    </source>
</evidence>
<comment type="caution">
    <text evidence="1">The sequence shown here is derived from an EMBL/GenBank/DDBJ whole genome shotgun (WGS) entry which is preliminary data.</text>
</comment>
<gene>
    <name evidence="1" type="ORF">Tco_1041171</name>
</gene>
<accession>A0ABQ5GFF2</accession>